<dbReference type="SMART" id="SM00028">
    <property type="entry name" value="TPR"/>
    <property type="match status" value="4"/>
</dbReference>
<evidence type="ECO:0000256" key="2">
    <source>
        <dbReference type="ARBA" id="ARBA00022803"/>
    </source>
</evidence>
<reference evidence="5" key="1">
    <citation type="journal article" date="2019" name="Microbiol. Immunol.">
        <title>Molecular and phenotypic characterization of Leptospira johnsonii sp. nov., Leptospira ellinghausenii sp. nov. and Leptospira ryugenii sp. nov. isolated from soil and water in Japan.</title>
        <authorList>
            <person name="Masuzawa T."/>
            <person name="Saito M."/>
            <person name="Nakao R."/>
            <person name="Nikaido Y."/>
            <person name="Matsumoto M."/>
            <person name="Ogawa M."/>
            <person name="Yokoyama M."/>
            <person name="Hidaka Y."/>
            <person name="Tomita J."/>
            <person name="Sakakibara K."/>
            <person name="Suzuki K."/>
            <person name="Yasuda S."/>
            <person name="Sato H."/>
            <person name="Yamaguchi M."/>
            <person name="Yoshida S.I."/>
            <person name="Koizumi N."/>
            <person name="Kawamura Y."/>
        </authorList>
    </citation>
    <scope>NUCLEOTIDE SEQUENCE [LARGE SCALE GENOMIC DNA]</scope>
    <source>
        <strain evidence="5">E18</strain>
    </source>
</reference>
<dbReference type="Proteomes" id="UP000245206">
    <property type="component" value="Unassembled WGS sequence"/>
</dbReference>
<dbReference type="InterPro" id="IPR051012">
    <property type="entry name" value="CellSynth/LPSAsmb/PSIAsmb"/>
</dbReference>
<name>A0A2P2DF73_9LEPT</name>
<dbReference type="InterPro" id="IPR019734">
    <property type="entry name" value="TPR_rpt"/>
</dbReference>
<dbReference type="EMBL" id="BFAZ01000009">
    <property type="protein sequence ID" value="GBF43258.1"/>
    <property type="molecule type" value="Genomic_DNA"/>
</dbReference>
<keyword evidence="5" id="KW-1185">Reference proteome</keyword>
<proteinExistence type="predicted"/>
<keyword evidence="1" id="KW-0677">Repeat</keyword>
<dbReference type="PROSITE" id="PS50005">
    <property type="entry name" value="TPR"/>
    <property type="match status" value="1"/>
</dbReference>
<protein>
    <submittedName>
        <fullName evidence="4">Uncharacterized protein</fullName>
    </submittedName>
</protein>
<evidence type="ECO:0000313" key="4">
    <source>
        <dbReference type="EMBL" id="GBF43258.1"/>
    </source>
</evidence>
<dbReference type="PANTHER" id="PTHR45586">
    <property type="entry name" value="TPR REPEAT-CONTAINING PROTEIN PA4667"/>
    <property type="match status" value="1"/>
</dbReference>
<dbReference type="AlphaFoldDB" id="A0A2P2DF73"/>
<comment type="caution">
    <text evidence="4">The sequence shown here is derived from an EMBL/GenBank/DDBJ whole genome shotgun (WGS) entry which is preliminary data.</text>
</comment>
<accession>A0A2P2DF73</accession>
<gene>
    <name evidence="4" type="ORF">LPTSP2_25550</name>
</gene>
<dbReference type="PANTHER" id="PTHR45586:SF1">
    <property type="entry name" value="LIPOPOLYSACCHARIDE ASSEMBLY PROTEIN B"/>
    <property type="match status" value="1"/>
</dbReference>
<evidence type="ECO:0000256" key="1">
    <source>
        <dbReference type="ARBA" id="ARBA00022737"/>
    </source>
</evidence>
<keyword evidence="2 3" id="KW-0802">TPR repeat</keyword>
<dbReference type="Pfam" id="PF13432">
    <property type="entry name" value="TPR_16"/>
    <property type="match status" value="1"/>
</dbReference>
<evidence type="ECO:0000313" key="5">
    <source>
        <dbReference type="Proteomes" id="UP000245206"/>
    </source>
</evidence>
<evidence type="ECO:0000256" key="3">
    <source>
        <dbReference type="PROSITE-ProRule" id="PRU00339"/>
    </source>
</evidence>
<dbReference type="InterPro" id="IPR011990">
    <property type="entry name" value="TPR-like_helical_dom_sf"/>
</dbReference>
<feature type="repeat" description="TPR" evidence="3">
    <location>
        <begin position="147"/>
        <end position="180"/>
    </location>
</feature>
<sequence>MIKHDMKIKHKFIFILFIFVTFQYNLIADAEDQESIEINAKIEIEKVSRNIINALRYGKFGLADAEWKKIQSEVYKSYAEYDYLNGSLLYSRMEWQEAKESLNRTLKKEPNHEAASFLLGMIYAQEDSWSEAKETWLETNQISPYNPFYHYNLGLAYYILKDYNNAITSLSKSLEYKANYNEAKLILAKTYLELNQVEKAKAELTAILEQDPKHMLASHLMGRVVYLLEKDPKKSLTYLKNPRALGWREKKVYARCYFEMRKWREAENLLRPIAYSPFADEYDQSFYLNLLLNLGFDERANDFFHFIQKQSQNESKIAEAYRMLLSSREGKDLLYHYFKLRY</sequence>
<dbReference type="SUPFAM" id="SSF48452">
    <property type="entry name" value="TPR-like"/>
    <property type="match status" value="1"/>
</dbReference>
<dbReference type="Pfam" id="PF14559">
    <property type="entry name" value="TPR_19"/>
    <property type="match status" value="1"/>
</dbReference>
<dbReference type="Gene3D" id="1.25.40.10">
    <property type="entry name" value="Tetratricopeptide repeat domain"/>
    <property type="match status" value="1"/>
</dbReference>
<organism evidence="4 5">
    <name type="scientific">Leptospira ellinghausenii</name>
    <dbReference type="NCBI Taxonomy" id="1917822"/>
    <lineage>
        <taxon>Bacteria</taxon>
        <taxon>Pseudomonadati</taxon>
        <taxon>Spirochaetota</taxon>
        <taxon>Spirochaetia</taxon>
        <taxon>Leptospirales</taxon>
        <taxon>Leptospiraceae</taxon>
        <taxon>Leptospira</taxon>
    </lineage>
</organism>